<feature type="region of interest" description="Disordered" evidence="1">
    <location>
        <begin position="1236"/>
        <end position="1258"/>
    </location>
</feature>
<feature type="chain" id="PRO_5013098873" evidence="2">
    <location>
        <begin position="19"/>
        <end position="1276"/>
    </location>
</feature>
<evidence type="ECO:0000256" key="1">
    <source>
        <dbReference type="SAM" id="MobiDB-lite"/>
    </source>
</evidence>
<protein>
    <submittedName>
        <fullName evidence="3">Zonadhesin</fullName>
    </submittedName>
</protein>
<dbReference type="AlphaFoldDB" id="A0A226F323"/>
<feature type="signal peptide" evidence="2">
    <location>
        <begin position="1"/>
        <end position="18"/>
    </location>
</feature>
<feature type="compositionally biased region" description="Basic residues" evidence="1">
    <location>
        <begin position="1019"/>
        <end position="1031"/>
    </location>
</feature>
<evidence type="ECO:0000256" key="2">
    <source>
        <dbReference type="SAM" id="SignalP"/>
    </source>
</evidence>
<organism evidence="3 4">
    <name type="scientific">Folsomia candida</name>
    <name type="common">Springtail</name>
    <dbReference type="NCBI Taxonomy" id="158441"/>
    <lineage>
        <taxon>Eukaryota</taxon>
        <taxon>Metazoa</taxon>
        <taxon>Ecdysozoa</taxon>
        <taxon>Arthropoda</taxon>
        <taxon>Hexapoda</taxon>
        <taxon>Collembola</taxon>
        <taxon>Entomobryomorpha</taxon>
        <taxon>Isotomoidea</taxon>
        <taxon>Isotomidae</taxon>
        <taxon>Proisotominae</taxon>
        <taxon>Folsomia</taxon>
    </lineage>
</organism>
<sequence length="1276" mass="137997">MNIFLIYGFSVLIISAQSRNLGGFPGDGVGSSSSDFAHQPEDVITPSTPPLSSPWSAWMNIKAPPVAFLKPSKKVFPPFGAISTPVSAPTEGGGLQEAPWTSWMKIKAPPLVTSYSYGSPPQLAPQPASTPNIEPPWAAWTNLKLGSLNPIAAKIKIGSSAESKPESLVTDVPARQIETATPDAEEKLLLKWAKKIFASQNNKLEQTSNKSSLLESAWEDWQKLHNKSDPIIIDPTAQALASDLPIETSATDPSKLVYVLQTLGIPPVQISDILTPSNAEISEKLKEYGVPPVVINNVLTLPPDDITNELLKIGILPPRVLQIMSGEPKNIPLELAKLGIPPEKIQELVTPPLADIRAKLEELELPSPDIDAILTPTPVEIMKKLEEAGVLDKIITTEPLTPKTPEILTVPQEAIAIELLKLGIPPLKILEILTGPPETVAVELLKFGVPPTTVFQILTSTPTDVTIPDSTPVTQDIVPTSDATITLPPPLSKPILISPELLITELQKLGLPSKEIETIVVPNKEILSTRLQELGLPVDEVSKILMPSVTLLESDLAKLNIPAEYSKLLEIIPNITAIIQVLESFKMPPSEIYKILQLPAADIPIALKSIGLPPEVISEIVTIPSIESIATELVRVGVPPDEISKIITPMPDVIIHKLTEIGIPAPKISDLFTPASEQVIAELQAINVPGPTIMSILSKVVVPKLAAPEEAVPQILDKIVSELVQLGIPLTKAVDIVTTPPYLVGVTLEKLGLPQENITQLLTPPPETILLKLQTIGVPIPKIVEIESLPVKEIPLELYKIGIPLEEISKILTPTPQELWSSLQETLNLPPPKIAGILTAPLEVVVQKLVEIGVSPVKIVQLVEQLTDAVPELLDAPVTAPIPEPLVNLLPPAAILTAPLEVIVQKLVEIGVSPVKIVQLVEQLTDAVPELLNAPVTAPTPEPLVNLLPPAAITDIIQELVKLGLTPEEATEVIKSPTPPTFATEAFSPPEKVELTIPQLQELIQVVLEECRKKSKAVRRTTSRKKSKYVGKKSGLAKPQSENKRALYPLSIPSPISGESTTKSPFGFIPSVMWDLVPTVAPNVSIIDPGYWAAKKAMFISKLFDALARVTMNYTNTETTTESPKQQLMKKIDTVLLSDAARSVKGNDDESEEMSTRDEDLVDSGEPENLPKEPDNPLHKLFKFGVQKTILSDISSTPVPPLISNPSTPVPTTTTASTLEQQKVILNKLKKLYQNTRASYKKSKNKSKKKLHGPKTTVSPIDFEELAKALLVQPSK</sequence>
<feature type="region of interest" description="Disordered" evidence="1">
    <location>
        <begin position="1019"/>
        <end position="1040"/>
    </location>
</feature>
<feature type="compositionally biased region" description="Basic residues" evidence="1">
    <location>
        <begin position="1239"/>
        <end position="1253"/>
    </location>
</feature>
<comment type="caution">
    <text evidence="3">The sequence shown here is derived from an EMBL/GenBank/DDBJ whole genome shotgun (WGS) entry which is preliminary data.</text>
</comment>
<dbReference type="STRING" id="158441.A0A226F323"/>
<evidence type="ECO:0000313" key="3">
    <source>
        <dbReference type="EMBL" id="OXA64195.1"/>
    </source>
</evidence>
<dbReference type="Proteomes" id="UP000198287">
    <property type="component" value="Unassembled WGS sequence"/>
</dbReference>
<dbReference type="OrthoDB" id="8299264at2759"/>
<proteinExistence type="predicted"/>
<keyword evidence="2" id="KW-0732">Signal</keyword>
<keyword evidence="4" id="KW-1185">Reference proteome</keyword>
<dbReference type="EMBL" id="LNIX01000001">
    <property type="protein sequence ID" value="OXA64195.1"/>
    <property type="molecule type" value="Genomic_DNA"/>
</dbReference>
<accession>A0A226F323</accession>
<reference evidence="3 4" key="1">
    <citation type="submission" date="2015-12" db="EMBL/GenBank/DDBJ databases">
        <title>The genome of Folsomia candida.</title>
        <authorList>
            <person name="Faddeeva A."/>
            <person name="Derks M.F."/>
            <person name="Anvar Y."/>
            <person name="Smit S."/>
            <person name="Van Straalen N."/>
            <person name="Roelofs D."/>
        </authorList>
    </citation>
    <scope>NUCLEOTIDE SEQUENCE [LARGE SCALE GENOMIC DNA]</scope>
    <source>
        <strain evidence="3 4">VU population</strain>
        <tissue evidence="3">Whole body</tissue>
    </source>
</reference>
<name>A0A226F323_FOLCA</name>
<gene>
    <name evidence="3" type="ORF">Fcan01_02371</name>
</gene>
<evidence type="ECO:0000313" key="4">
    <source>
        <dbReference type="Proteomes" id="UP000198287"/>
    </source>
</evidence>
<feature type="region of interest" description="Disordered" evidence="1">
    <location>
        <begin position="1141"/>
        <end position="1177"/>
    </location>
</feature>